<protein>
    <submittedName>
        <fullName evidence="1">Uncharacterized protein</fullName>
    </submittedName>
</protein>
<dbReference type="AlphaFoldDB" id="A0A2S7WFG3"/>
<keyword evidence="2" id="KW-1185">Reference proteome</keyword>
<dbReference type="OrthoDB" id="7059652at2"/>
<dbReference type="PROSITE" id="PS51257">
    <property type="entry name" value="PROKAR_LIPOPROTEIN"/>
    <property type="match status" value="1"/>
</dbReference>
<organism evidence="1 2">
    <name type="scientific">Polaribacter glomeratus</name>
    <dbReference type="NCBI Taxonomy" id="102"/>
    <lineage>
        <taxon>Bacteria</taxon>
        <taxon>Pseudomonadati</taxon>
        <taxon>Bacteroidota</taxon>
        <taxon>Flavobacteriia</taxon>
        <taxon>Flavobacteriales</taxon>
        <taxon>Flavobacteriaceae</taxon>
    </lineage>
</organism>
<dbReference type="RefSeq" id="WP_105021658.1">
    <property type="nucleotide sequence ID" value="NZ_MSCM01000002.1"/>
</dbReference>
<evidence type="ECO:0000313" key="2">
    <source>
        <dbReference type="Proteomes" id="UP000239068"/>
    </source>
</evidence>
<gene>
    <name evidence="1" type="ORF">BTO16_10565</name>
</gene>
<dbReference type="EMBL" id="MSCM01000002">
    <property type="protein sequence ID" value="PQJ76350.1"/>
    <property type="molecule type" value="Genomic_DNA"/>
</dbReference>
<proteinExistence type="predicted"/>
<accession>A0A2S7WFG3</accession>
<name>A0A2S7WFG3_9FLAO</name>
<comment type="caution">
    <text evidence="1">The sequence shown here is derived from an EMBL/GenBank/DDBJ whole genome shotgun (WGS) entry which is preliminary data.</text>
</comment>
<sequence length="194" mass="22261">MSVKPLLFLLIFSFCSCKNSSNPESKVNLEQQLTIANNFIDAFYSFNSNELLPMLKYAENSKSEILYYQGWAEGGNYEIVKRYPCEVKNDTLIICPVTVKDDLIKALELNLNVTDTFHIVIKNEKIFSITTSSNDPPIFYEAEEWIRKNYPELINEPCKGIWEDGTTPKACVRAMVEGYSKFIAEKKINSNIEK</sequence>
<reference evidence="1 2" key="1">
    <citation type="submission" date="2016-12" db="EMBL/GenBank/DDBJ databases">
        <title>Trade-off between light-utilization and light-protection in marine flavobacteria.</title>
        <authorList>
            <person name="Kumagai Y."/>
            <person name="Yoshizawa S."/>
            <person name="Kogure K."/>
            <person name="Iwasaki W."/>
        </authorList>
    </citation>
    <scope>NUCLEOTIDE SEQUENCE [LARGE SCALE GENOMIC DNA]</scope>
    <source>
        <strain evidence="1 2">ATCC 43844</strain>
    </source>
</reference>
<evidence type="ECO:0000313" key="1">
    <source>
        <dbReference type="EMBL" id="PQJ76350.1"/>
    </source>
</evidence>
<dbReference type="Proteomes" id="UP000239068">
    <property type="component" value="Unassembled WGS sequence"/>
</dbReference>